<dbReference type="Pfam" id="PF11969">
    <property type="entry name" value="DcpS_C"/>
    <property type="match status" value="1"/>
</dbReference>
<dbReference type="CDD" id="cd01276">
    <property type="entry name" value="PKCI_related"/>
    <property type="match status" value="1"/>
</dbReference>
<dbReference type="GO" id="GO:0003824">
    <property type="term" value="F:catalytic activity"/>
    <property type="evidence" value="ECO:0007669"/>
    <property type="project" value="InterPro"/>
</dbReference>
<dbReference type="InterPro" id="IPR011146">
    <property type="entry name" value="HIT-like"/>
</dbReference>
<dbReference type="Gene3D" id="3.30.428.10">
    <property type="entry name" value="HIT-like"/>
    <property type="match status" value="1"/>
</dbReference>
<feature type="short sequence motif" description="Histidine triad motif" evidence="2 3">
    <location>
        <begin position="97"/>
        <end position="101"/>
    </location>
</feature>
<proteinExistence type="predicted"/>
<dbReference type="SUPFAM" id="SSF54197">
    <property type="entry name" value="HIT-like"/>
    <property type="match status" value="1"/>
</dbReference>
<feature type="domain" description="HIT" evidence="4">
    <location>
        <begin position="4"/>
        <end position="110"/>
    </location>
</feature>
<dbReference type="InterPro" id="IPR001310">
    <property type="entry name" value="Histidine_triad_HIT"/>
</dbReference>
<dbReference type="PROSITE" id="PS51084">
    <property type="entry name" value="HIT_2"/>
    <property type="match status" value="1"/>
</dbReference>
<protein>
    <submittedName>
        <fullName evidence="5">Histidine triad nucleotide-binding protein</fullName>
    </submittedName>
</protein>
<dbReference type="PROSITE" id="PS00892">
    <property type="entry name" value="HIT_1"/>
    <property type="match status" value="1"/>
</dbReference>
<dbReference type="PRINTS" id="PR00332">
    <property type="entry name" value="HISTRIAD"/>
</dbReference>
<evidence type="ECO:0000256" key="1">
    <source>
        <dbReference type="PIRSR" id="PIRSR601310-1"/>
    </source>
</evidence>
<evidence type="ECO:0000256" key="2">
    <source>
        <dbReference type="PIRSR" id="PIRSR601310-3"/>
    </source>
</evidence>
<dbReference type="EMBL" id="MHMY01000021">
    <property type="protein sequence ID" value="OGZ35004.1"/>
    <property type="molecule type" value="Genomic_DNA"/>
</dbReference>
<accession>A0A1G2FA99</accession>
<dbReference type="Proteomes" id="UP000176974">
    <property type="component" value="Unassembled WGS sequence"/>
</dbReference>
<evidence type="ECO:0000259" key="4">
    <source>
        <dbReference type="PROSITE" id="PS51084"/>
    </source>
</evidence>
<dbReference type="InterPro" id="IPR019808">
    <property type="entry name" value="Histidine_triad_CS"/>
</dbReference>
<evidence type="ECO:0000256" key="3">
    <source>
        <dbReference type="PROSITE-ProRule" id="PRU00464"/>
    </source>
</evidence>
<evidence type="ECO:0000313" key="6">
    <source>
        <dbReference type="Proteomes" id="UP000176974"/>
    </source>
</evidence>
<name>A0A1G2FA99_9BACT</name>
<evidence type="ECO:0000313" key="5">
    <source>
        <dbReference type="EMBL" id="OGZ35004.1"/>
    </source>
</evidence>
<dbReference type="PANTHER" id="PTHR23089">
    <property type="entry name" value="HISTIDINE TRIAD HIT PROTEIN"/>
    <property type="match status" value="1"/>
</dbReference>
<feature type="active site" description="Tele-AMP-histidine intermediate" evidence="1">
    <location>
        <position position="99"/>
    </location>
</feature>
<comment type="caution">
    <text evidence="5">The sequence shown here is derived from an EMBL/GenBank/DDBJ whole genome shotgun (WGS) entry which is preliminary data.</text>
</comment>
<dbReference type="AlphaFoldDB" id="A0A1G2FA99"/>
<organism evidence="5 6">
    <name type="scientific">Candidatus Portnoybacteria bacterium RIFCSPHIGHO2_01_FULL_40_12b</name>
    <dbReference type="NCBI Taxonomy" id="1801994"/>
    <lineage>
        <taxon>Bacteria</taxon>
        <taxon>Candidatus Portnoyibacteriota</taxon>
    </lineage>
</organism>
<gene>
    <name evidence="5" type="ORF">A2815_01175</name>
</gene>
<reference evidence="5 6" key="1">
    <citation type="journal article" date="2016" name="Nat. Commun.">
        <title>Thousands of microbial genomes shed light on interconnected biogeochemical processes in an aquifer system.</title>
        <authorList>
            <person name="Anantharaman K."/>
            <person name="Brown C.T."/>
            <person name="Hug L.A."/>
            <person name="Sharon I."/>
            <person name="Castelle C.J."/>
            <person name="Probst A.J."/>
            <person name="Thomas B.C."/>
            <person name="Singh A."/>
            <person name="Wilkins M.J."/>
            <person name="Karaoz U."/>
            <person name="Brodie E.L."/>
            <person name="Williams K.H."/>
            <person name="Hubbard S.S."/>
            <person name="Banfield J.F."/>
        </authorList>
    </citation>
    <scope>NUCLEOTIDE SEQUENCE [LARGE SCALE GENOMIC DNA]</scope>
</reference>
<sequence>MNCIFCQIIRKEQPADVVYEDEQMIVFKDIKPKTPVHLLIVPKKHIESINHLEEKDKELFSQMIFLAKKIAQEQSISQAGYKLLFNVGRGGGQLIDHLHLHLMGGGEIRE</sequence>
<dbReference type="InterPro" id="IPR036265">
    <property type="entry name" value="HIT-like_sf"/>
</dbReference>